<dbReference type="PROSITE" id="PS51704">
    <property type="entry name" value="GP_PDE"/>
    <property type="match status" value="1"/>
</dbReference>
<dbReference type="Pfam" id="PF03009">
    <property type="entry name" value="GDPD"/>
    <property type="match status" value="1"/>
</dbReference>
<feature type="domain" description="GP-PDE" evidence="1">
    <location>
        <begin position="14"/>
        <end position="250"/>
    </location>
</feature>
<dbReference type="EMBL" id="AP027731">
    <property type="protein sequence ID" value="BDZ47287.1"/>
    <property type="molecule type" value="Genomic_DNA"/>
</dbReference>
<organism evidence="2 3">
    <name type="scientific">Naasia aerilata</name>
    <dbReference type="NCBI Taxonomy" id="1162966"/>
    <lineage>
        <taxon>Bacteria</taxon>
        <taxon>Bacillati</taxon>
        <taxon>Actinomycetota</taxon>
        <taxon>Actinomycetes</taxon>
        <taxon>Micrococcales</taxon>
        <taxon>Microbacteriaceae</taxon>
        <taxon>Naasia</taxon>
    </lineage>
</organism>
<protein>
    <submittedName>
        <fullName evidence="2">Glycerophosphoryl diester phosphodiesterase</fullName>
    </submittedName>
</protein>
<sequence>MTRPPRPYFAPPRPRVIAHRGLALGGLLENSVDAFAAALDAGAHYLETDAHATADGVAVLLHDPDLRRLAGRDVAVSALTLAELRAIEPFGNRICTLVDALQTFPSARFNIDVKAKAAIAPVAAAIRDAAAADRVLVTSFSSARRTATLARTGDVATSASAPQVLGAVLGGILGLRALTRAVLRHVDAVQIPEKAGRVRLTTPRMLRAFADAGVEVHIWTVNEPSDMRRLLDAGVDGIVTDRCDLLAAEVRRRSE</sequence>
<evidence type="ECO:0000259" key="1">
    <source>
        <dbReference type="PROSITE" id="PS51704"/>
    </source>
</evidence>
<name>A0ABN6XQL3_9MICO</name>
<proteinExistence type="predicted"/>
<accession>A0ABN6XQL3</accession>
<reference evidence="3" key="1">
    <citation type="journal article" date="2019" name="Int. J. Syst. Evol. Microbiol.">
        <title>The Global Catalogue of Microorganisms (GCM) 10K type strain sequencing project: providing services to taxonomists for standard genome sequencing and annotation.</title>
        <authorList>
            <consortium name="The Broad Institute Genomics Platform"/>
            <consortium name="The Broad Institute Genome Sequencing Center for Infectious Disease"/>
            <person name="Wu L."/>
            <person name="Ma J."/>
        </authorList>
    </citation>
    <scope>NUCLEOTIDE SEQUENCE [LARGE SCALE GENOMIC DNA]</scope>
    <source>
        <strain evidence="3">NBRC 108725</strain>
    </source>
</reference>
<dbReference type="PANTHER" id="PTHR43805">
    <property type="entry name" value="GLYCEROPHOSPHORYL DIESTER PHOSPHODIESTERASE"/>
    <property type="match status" value="1"/>
</dbReference>
<evidence type="ECO:0000313" key="2">
    <source>
        <dbReference type="EMBL" id="BDZ47287.1"/>
    </source>
</evidence>
<gene>
    <name evidence="2" type="primary">glpQ</name>
    <name evidence="2" type="ORF">GCM10025866_31960</name>
</gene>
<dbReference type="InterPro" id="IPR030395">
    <property type="entry name" value="GP_PDE_dom"/>
</dbReference>
<keyword evidence="3" id="KW-1185">Reference proteome</keyword>
<dbReference type="SUPFAM" id="SSF51695">
    <property type="entry name" value="PLC-like phosphodiesterases"/>
    <property type="match status" value="1"/>
</dbReference>
<dbReference type="InterPro" id="IPR017946">
    <property type="entry name" value="PLC-like_Pdiesterase_TIM-brl"/>
</dbReference>
<dbReference type="Gene3D" id="3.20.20.190">
    <property type="entry name" value="Phosphatidylinositol (PI) phosphodiesterase"/>
    <property type="match status" value="1"/>
</dbReference>
<dbReference type="Proteomes" id="UP001321498">
    <property type="component" value="Chromosome"/>
</dbReference>
<evidence type="ECO:0000313" key="3">
    <source>
        <dbReference type="Proteomes" id="UP001321498"/>
    </source>
</evidence>
<dbReference type="PANTHER" id="PTHR43805:SF1">
    <property type="entry name" value="GP-PDE DOMAIN-CONTAINING PROTEIN"/>
    <property type="match status" value="1"/>
</dbReference>